<sequence length="71" mass="8448">MDILNRKEMDSQMLHFIDEQLQEELLMQKKYINYSNQLFDSELKDICISGSKKHKENYDSILNYLTAKEGS</sequence>
<protein>
    <recommendedName>
        <fullName evidence="3">Spore coat protein</fullName>
    </recommendedName>
</protein>
<organism evidence="1 2">
    <name type="scientific">Anaeromonas frigoriresistens</name>
    <dbReference type="NCBI Taxonomy" id="2683708"/>
    <lineage>
        <taxon>Bacteria</taxon>
        <taxon>Bacillati</taxon>
        <taxon>Bacillota</taxon>
        <taxon>Tissierellia</taxon>
        <taxon>Tissierellales</taxon>
        <taxon>Thermohalobacteraceae</taxon>
        <taxon>Anaeromonas</taxon>
    </lineage>
</organism>
<dbReference type="Proteomes" id="UP000724672">
    <property type="component" value="Unassembled WGS sequence"/>
</dbReference>
<keyword evidence="2" id="KW-1185">Reference proteome</keyword>
<gene>
    <name evidence="1" type="ORF">GOQ27_06350</name>
</gene>
<proteinExistence type="predicted"/>
<dbReference type="AlphaFoldDB" id="A0A942Z8J7"/>
<name>A0A942Z8J7_9FIRM</name>
<dbReference type="EMBL" id="WSFT01000028">
    <property type="protein sequence ID" value="MBS4538074.1"/>
    <property type="molecule type" value="Genomic_DNA"/>
</dbReference>
<accession>A0A942Z8J7</accession>
<evidence type="ECO:0008006" key="3">
    <source>
        <dbReference type="Google" id="ProtNLM"/>
    </source>
</evidence>
<evidence type="ECO:0000313" key="1">
    <source>
        <dbReference type="EMBL" id="MBS4538074.1"/>
    </source>
</evidence>
<evidence type="ECO:0000313" key="2">
    <source>
        <dbReference type="Proteomes" id="UP000724672"/>
    </source>
</evidence>
<reference evidence="1" key="1">
    <citation type="submission" date="2019-12" db="EMBL/GenBank/DDBJ databases">
        <title>Clostridiaceae gen. nov. sp. nov., isolated from sediment in Xinjiang, China.</title>
        <authorList>
            <person name="Zhang R."/>
        </authorList>
    </citation>
    <scope>NUCLEOTIDE SEQUENCE</scope>
    <source>
        <strain evidence="1">D2Q-11</strain>
    </source>
</reference>
<dbReference type="RefSeq" id="WP_203365999.1">
    <property type="nucleotide sequence ID" value="NZ_WSFT01000028.1"/>
</dbReference>
<comment type="caution">
    <text evidence="1">The sequence shown here is derived from an EMBL/GenBank/DDBJ whole genome shotgun (WGS) entry which is preliminary data.</text>
</comment>